<evidence type="ECO:0000313" key="1">
    <source>
        <dbReference type="EMBL" id="TCL54962.1"/>
    </source>
</evidence>
<organism evidence="1 2">
    <name type="scientific">Hydrogenispora ethanolica</name>
    <dbReference type="NCBI Taxonomy" id="1082276"/>
    <lineage>
        <taxon>Bacteria</taxon>
        <taxon>Bacillati</taxon>
        <taxon>Bacillota</taxon>
        <taxon>Hydrogenispora</taxon>
    </lineage>
</organism>
<evidence type="ECO:0000313" key="2">
    <source>
        <dbReference type="Proteomes" id="UP000295008"/>
    </source>
</evidence>
<proteinExistence type="predicted"/>
<reference evidence="1 2" key="1">
    <citation type="submission" date="2019-03" db="EMBL/GenBank/DDBJ databases">
        <title>Genomic Encyclopedia of Type Strains, Phase IV (KMG-IV): sequencing the most valuable type-strain genomes for metagenomic binning, comparative biology and taxonomic classification.</title>
        <authorList>
            <person name="Goeker M."/>
        </authorList>
    </citation>
    <scope>NUCLEOTIDE SEQUENCE [LARGE SCALE GENOMIC DNA]</scope>
    <source>
        <strain evidence="1 2">LX-B</strain>
    </source>
</reference>
<dbReference type="EMBL" id="SLUN01000058">
    <property type="protein sequence ID" value="TCL54962.1"/>
    <property type="molecule type" value="Genomic_DNA"/>
</dbReference>
<name>A0A4V2QB43_HYDET</name>
<sequence length="30" mass="3508">MYAAGELAFTLLTQFNVRLRLLFPVWVLKP</sequence>
<comment type="caution">
    <text evidence="1">The sequence shown here is derived from an EMBL/GenBank/DDBJ whole genome shotgun (WGS) entry which is preliminary data.</text>
</comment>
<keyword evidence="2" id="KW-1185">Reference proteome</keyword>
<dbReference type="Proteomes" id="UP000295008">
    <property type="component" value="Unassembled WGS sequence"/>
</dbReference>
<gene>
    <name evidence="1" type="ORF">EDC14_105815</name>
</gene>
<dbReference type="AlphaFoldDB" id="A0A4V2QB43"/>
<accession>A0A4V2QB43</accession>
<protein>
    <submittedName>
        <fullName evidence="1">Uncharacterized protein</fullName>
    </submittedName>
</protein>